<organism evidence="1 2">
    <name type="scientific">Romanomermis culicivorax</name>
    <name type="common">Nematode worm</name>
    <dbReference type="NCBI Taxonomy" id="13658"/>
    <lineage>
        <taxon>Eukaryota</taxon>
        <taxon>Metazoa</taxon>
        <taxon>Ecdysozoa</taxon>
        <taxon>Nematoda</taxon>
        <taxon>Enoplea</taxon>
        <taxon>Dorylaimia</taxon>
        <taxon>Mermithida</taxon>
        <taxon>Mermithoidea</taxon>
        <taxon>Mermithidae</taxon>
        <taxon>Romanomermis</taxon>
    </lineage>
</organism>
<dbReference type="AlphaFoldDB" id="A0A915K4C5"/>
<reference evidence="2" key="1">
    <citation type="submission" date="2022-11" db="UniProtKB">
        <authorList>
            <consortium name="WormBaseParasite"/>
        </authorList>
    </citation>
    <scope>IDENTIFICATION</scope>
</reference>
<keyword evidence="1" id="KW-1185">Reference proteome</keyword>
<accession>A0A915K4C5</accession>
<proteinExistence type="predicted"/>
<evidence type="ECO:0000313" key="2">
    <source>
        <dbReference type="WBParaSite" id="nRc.2.0.1.t32700-RA"/>
    </source>
</evidence>
<sequence>MNTILMSLYTGEHQPSNNPDVTLTADHRNKNNDNMLAKQCIAPPTRKPQANE</sequence>
<dbReference type="WBParaSite" id="nRc.2.0.1.t32700-RA">
    <property type="protein sequence ID" value="nRc.2.0.1.t32700-RA"/>
    <property type="gene ID" value="nRc.2.0.1.g32700"/>
</dbReference>
<dbReference type="Proteomes" id="UP000887565">
    <property type="component" value="Unplaced"/>
</dbReference>
<name>A0A915K4C5_ROMCU</name>
<evidence type="ECO:0000313" key="1">
    <source>
        <dbReference type="Proteomes" id="UP000887565"/>
    </source>
</evidence>
<protein>
    <submittedName>
        <fullName evidence="2">Uncharacterized protein</fullName>
    </submittedName>
</protein>